<evidence type="ECO:0000256" key="2">
    <source>
        <dbReference type="ARBA" id="ARBA00001971"/>
    </source>
</evidence>
<dbReference type="InterPro" id="IPR017927">
    <property type="entry name" value="FAD-bd_FR_type"/>
</dbReference>
<dbReference type="Gene3D" id="2.40.30.10">
    <property type="entry name" value="Translation factors"/>
    <property type="match status" value="1"/>
</dbReference>
<dbReference type="Proteomes" id="UP001210925">
    <property type="component" value="Unassembled WGS sequence"/>
</dbReference>
<name>A0AAD5Y6Q3_9FUNG</name>
<dbReference type="Gene3D" id="1.20.990.10">
    <property type="entry name" value="NADPH-cytochrome p450 Reductase, Chain A, domain 3"/>
    <property type="match status" value="1"/>
</dbReference>
<dbReference type="SUPFAM" id="SSF52343">
    <property type="entry name" value="Ferredoxin reductase-like, C-terminal NADP-linked domain"/>
    <property type="match status" value="1"/>
</dbReference>
<dbReference type="InterPro" id="IPR017972">
    <property type="entry name" value="Cyt_P450_CS"/>
</dbReference>
<keyword evidence="13" id="KW-0560">Oxidoreductase</keyword>
<comment type="cofactor">
    <cofactor evidence="1">
        <name>FMN</name>
        <dbReference type="ChEBI" id="CHEBI:58210"/>
    </cofactor>
</comment>
<evidence type="ECO:0000256" key="17">
    <source>
        <dbReference type="PIRSR" id="PIRSR000209-1"/>
    </source>
</evidence>
<evidence type="ECO:0000256" key="3">
    <source>
        <dbReference type="ARBA" id="ARBA00001974"/>
    </source>
</evidence>
<comment type="similarity">
    <text evidence="5">Belongs to the cytochrome P450 family.</text>
</comment>
<proteinExistence type="inferred from homology"/>
<dbReference type="PANTHER" id="PTHR19384:SF17">
    <property type="entry name" value="NADPH--CYTOCHROME P450 REDUCTASE"/>
    <property type="match status" value="1"/>
</dbReference>
<dbReference type="GO" id="GO:0005506">
    <property type="term" value="F:iron ion binding"/>
    <property type="evidence" value="ECO:0007669"/>
    <property type="project" value="InterPro"/>
</dbReference>
<keyword evidence="9" id="KW-0288">FMN</keyword>
<evidence type="ECO:0000256" key="4">
    <source>
        <dbReference type="ARBA" id="ARBA00010018"/>
    </source>
</evidence>
<evidence type="ECO:0000259" key="18">
    <source>
        <dbReference type="PROSITE" id="PS50902"/>
    </source>
</evidence>
<comment type="cofactor">
    <cofactor evidence="2 17">
        <name>heme</name>
        <dbReference type="ChEBI" id="CHEBI:30413"/>
    </cofactor>
</comment>
<evidence type="ECO:0000256" key="8">
    <source>
        <dbReference type="ARBA" id="ARBA00022630"/>
    </source>
</evidence>
<evidence type="ECO:0000259" key="19">
    <source>
        <dbReference type="PROSITE" id="PS51384"/>
    </source>
</evidence>
<evidence type="ECO:0000256" key="15">
    <source>
        <dbReference type="ARBA" id="ARBA00023033"/>
    </source>
</evidence>
<dbReference type="PROSITE" id="PS51384">
    <property type="entry name" value="FAD_FR"/>
    <property type="match status" value="1"/>
</dbReference>
<comment type="cofactor">
    <cofactor evidence="3">
        <name>FAD</name>
        <dbReference type="ChEBI" id="CHEBI:57692"/>
    </cofactor>
</comment>
<keyword evidence="7 17" id="KW-0349">Heme</keyword>
<dbReference type="PROSITE" id="PS00086">
    <property type="entry name" value="CYTOCHROME_P450"/>
    <property type="match status" value="1"/>
</dbReference>
<comment type="similarity">
    <text evidence="4">In the N-terminal section; belongs to the cytochrome P450 family.</text>
</comment>
<dbReference type="EC" id="1.6.2.4" evidence="16"/>
<dbReference type="InterPro" id="IPR023173">
    <property type="entry name" value="NADPH_Cyt_P450_Rdtase_alpha"/>
</dbReference>
<keyword evidence="6" id="KW-0813">Transport</keyword>
<dbReference type="Pfam" id="PF00667">
    <property type="entry name" value="FAD_binding_1"/>
    <property type="match status" value="1"/>
</dbReference>
<keyword evidence="12" id="KW-0521">NADP</keyword>
<keyword evidence="8" id="KW-0285">Flavoprotein</keyword>
<keyword evidence="11" id="KW-0274">FAD</keyword>
<dbReference type="GO" id="GO:0003958">
    <property type="term" value="F:NADPH-hemoprotein reductase activity"/>
    <property type="evidence" value="ECO:0007669"/>
    <property type="project" value="UniProtKB-EC"/>
</dbReference>
<evidence type="ECO:0000256" key="6">
    <source>
        <dbReference type="ARBA" id="ARBA00022448"/>
    </source>
</evidence>
<evidence type="ECO:0000256" key="7">
    <source>
        <dbReference type="ARBA" id="ARBA00022617"/>
    </source>
</evidence>
<dbReference type="GO" id="GO:0070330">
    <property type="term" value="F:aromatase activity"/>
    <property type="evidence" value="ECO:0007669"/>
    <property type="project" value="InterPro"/>
</dbReference>
<dbReference type="AlphaFoldDB" id="A0AAD5Y6Q3"/>
<dbReference type="SUPFAM" id="SSF52218">
    <property type="entry name" value="Flavoproteins"/>
    <property type="match status" value="1"/>
</dbReference>
<evidence type="ECO:0000256" key="12">
    <source>
        <dbReference type="ARBA" id="ARBA00022857"/>
    </source>
</evidence>
<keyword evidence="14 17" id="KW-0408">Iron</keyword>
<dbReference type="InterPro" id="IPR003097">
    <property type="entry name" value="CysJ-like_FAD-binding"/>
</dbReference>
<keyword evidence="10 17" id="KW-0479">Metal-binding</keyword>
<dbReference type="Gene3D" id="3.40.50.80">
    <property type="entry name" value="Nucleotide-binding domain of ferredoxin-NADP reductase (FNR) module"/>
    <property type="match status" value="1"/>
</dbReference>
<accession>A0AAD5Y6Q3</accession>
<feature type="domain" description="FAD-binding FR-type" evidence="19">
    <location>
        <begin position="759"/>
        <end position="1002"/>
    </location>
</feature>
<dbReference type="Pfam" id="PF00067">
    <property type="entry name" value="p450"/>
    <property type="match status" value="1"/>
</dbReference>
<gene>
    <name evidence="20" type="ORF">HK103_000112</name>
</gene>
<dbReference type="InterPro" id="IPR002403">
    <property type="entry name" value="Cyt_P450_E_grp-IV"/>
</dbReference>
<protein>
    <recommendedName>
        <fullName evidence="16">NADPH--hemoprotein reductase</fullName>
        <ecNumber evidence="16">1.6.2.4</ecNumber>
    </recommendedName>
</protein>
<evidence type="ECO:0000256" key="9">
    <source>
        <dbReference type="ARBA" id="ARBA00022643"/>
    </source>
</evidence>
<dbReference type="PIRSF" id="PIRSF000209">
    <property type="entry name" value="Bifunctional_P450_P450R"/>
    <property type="match status" value="1"/>
</dbReference>
<dbReference type="Pfam" id="PF00258">
    <property type="entry name" value="Flavodoxin_1"/>
    <property type="match status" value="1"/>
</dbReference>
<feature type="binding site" description="axial binding residue" evidence="17">
    <location>
        <position position="474"/>
    </location>
    <ligand>
        <name>heme</name>
        <dbReference type="ChEBI" id="CHEBI:30413"/>
    </ligand>
    <ligandPart>
        <name>Fe</name>
        <dbReference type="ChEBI" id="CHEBI:18248"/>
    </ligandPart>
</feature>
<evidence type="ECO:0000256" key="5">
    <source>
        <dbReference type="ARBA" id="ARBA00010617"/>
    </source>
</evidence>
<dbReference type="SUPFAM" id="SSF63380">
    <property type="entry name" value="Riboflavin synthase domain-like"/>
    <property type="match status" value="1"/>
</dbReference>
<evidence type="ECO:0000313" key="21">
    <source>
        <dbReference type="Proteomes" id="UP001210925"/>
    </source>
</evidence>
<evidence type="ECO:0000256" key="16">
    <source>
        <dbReference type="ARBA" id="ARBA00023797"/>
    </source>
</evidence>
<dbReference type="PROSITE" id="PS50902">
    <property type="entry name" value="FLAVODOXIN_LIKE"/>
    <property type="match status" value="1"/>
</dbReference>
<reference evidence="20" key="1">
    <citation type="submission" date="2020-05" db="EMBL/GenBank/DDBJ databases">
        <title>Phylogenomic resolution of chytrid fungi.</title>
        <authorList>
            <person name="Stajich J.E."/>
            <person name="Amses K."/>
            <person name="Simmons R."/>
            <person name="Seto K."/>
            <person name="Myers J."/>
            <person name="Bonds A."/>
            <person name="Quandt C.A."/>
            <person name="Barry K."/>
            <person name="Liu P."/>
            <person name="Grigoriev I."/>
            <person name="Longcore J.E."/>
            <person name="James T.Y."/>
        </authorList>
    </citation>
    <scope>NUCLEOTIDE SEQUENCE</scope>
    <source>
        <strain evidence="20">PLAUS21</strain>
    </source>
</reference>
<dbReference type="Gene3D" id="3.40.50.360">
    <property type="match status" value="1"/>
</dbReference>
<evidence type="ECO:0000256" key="1">
    <source>
        <dbReference type="ARBA" id="ARBA00001917"/>
    </source>
</evidence>
<dbReference type="InterPro" id="IPR017938">
    <property type="entry name" value="Riboflavin_synthase-like_b-brl"/>
</dbReference>
<dbReference type="GO" id="GO:0010181">
    <property type="term" value="F:FMN binding"/>
    <property type="evidence" value="ECO:0007669"/>
    <property type="project" value="InterPro"/>
</dbReference>
<dbReference type="InterPro" id="IPR001433">
    <property type="entry name" value="OxRdtase_FAD/NAD-bd"/>
</dbReference>
<dbReference type="InterPro" id="IPR008254">
    <property type="entry name" value="Flavodoxin/NO_synth"/>
</dbReference>
<feature type="domain" description="Flavodoxin-like" evidence="18">
    <location>
        <begin position="565"/>
        <end position="717"/>
    </location>
</feature>
<dbReference type="GO" id="GO:0005829">
    <property type="term" value="C:cytosol"/>
    <property type="evidence" value="ECO:0007669"/>
    <property type="project" value="TreeGrafter"/>
</dbReference>
<dbReference type="PRINTS" id="PR00465">
    <property type="entry name" value="EP450IV"/>
</dbReference>
<evidence type="ECO:0000256" key="13">
    <source>
        <dbReference type="ARBA" id="ARBA00023002"/>
    </source>
</evidence>
<dbReference type="InterPro" id="IPR029039">
    <property type="entry name" value="Flavoprotein-like_sf"/>
</dbReference>
<dbReference type="InterPro" id="IPR023206">
    <property type="entry name" value="Bifunctional_P450_P450_red"/>
</dbReference>
<dbReference type="PRINTS" id="PR00385">
    <property type="entry name" value="P450"/>
</dbReference>
<dbReference type="GO" id="GO:0050660">
    <property type="term" value="F:flavin adenine dinucleotide binding"/>
    <property type="evidence" value="ECO:0007669"/>
    <property type="project" value="TreeGrafter"/>
</dbReference>
<keyword evidence="21" id="KW-1185">Reference proteome</keyword>
<dbReference type="Gene3D" id="1.10.630.10">
    <property type="entry name" value="Cytochrome P450"/>
    <property type="match status" value="1"/>
</dbReference>
<dbReference type="InterPro" id="IPR036396">
    <property type="entry name" value="Cyt_P450_sf"/>
</dbReference>
<evidence type="ECO:0000313" key="20">
    <source>
        <dbReference type="EMBL" id="KAJ3262583.1"/>
    </source>
</evidence>
<dbReference type="PANTHER" id="PTHR19384">
    <property type="entry name" value="NITRIC OXIDE SYNTHASE-RELATED"/>
    <property type="match status" value="1"/>
</dbReference>
<dbReference type="GO" id="GO:0020037">
    <property type="term" value="F:heme binding"/>
    <property type="evidence" value="ECO:0007669"/>
    <property type="project" value="InterPro"/>
</dbReference>
<organism evidence="20 21">
    <name type="scientific">Boothiomyces macroporosus</name>
    <dbReference type="NCBI Taxonomy" id="261099"/>
    <lineage>
        <taxon>Eukaryota</taxon>
        <taxon>Fungi</taxon>
        <taxon>Fungi incertae sedis</taxon>
        <taxon>Chytridiomycota</taxon>
        <taxon>Chytridiomycota incertae sedis</taxon>
        <taxon>Chytridiomycetes</taxon>
        <taxon>Rhizophydiales</taxon>
        <taxon>Terramycetaceae</taxon>
        <taxon>Boothiomyces</taxon>
    </lineage>
</organism>
<dbReference type="Pfam" id="PF00175">
    <property type="entry name" value="NAD_binding_1"/>
    <property type="match status" value="1"/>
</dbReference>
<evidence type="ECO:0000256" key="10">
    <source>
        <dbReference type="ARBA" id="ARBA00022723"/>
    </source>
</evidence>
<dbReference type="InterPro" id="IPR039261">
    <property type="entry name" value="FNR_nucleotide-bd"/>
</dbReference>
<comment type="caution">
    <text evidence="20">The sequence shown here is derived from an EMBL/GenBank/DDBJ whole genome shotgun (WGS) entry which is preliminary data.</text>
</comment>
<evidence type="ECO:0000256" key="14">
    <source>
        <dbReference type="ARBA" id="ARBA00023004"/>
    </source>
</evidence>
<dbReference type="InterPro" id="IPR001128">
    <property type="entry name" value="Cyt_P450"/>
</dbReference>
<sequence>MVQFFNPTNGSSVEIDAKSYQQFEKLKIDVCKALDIGTDYYFKYGNSICQDLTSVQIATDVVQVLPIKHAQGPPTTPILGNIPDMLFGPGPEVNLKRIFNEYGPVVKLFTFSTEQRLVSDPIDAEVVARESEYFTKEIRFPFSVTKCLGGDGLFTSSTSDPHWELAHKLLMPTFSPKAIKNYTHEIFNITIALKKIFDTFAKDGTPVPLNHHMTNVTFESIGRVGFGYSFHVLDTPDALSHPFLEAMGYCLGELINRMLTPDFVKAMPLPANKKFNNSIALMKKTVDEVIAARKSKPKGEKENKDLLDFMLNAADEHGTKMPDGLIRDQVITFLIAGHDTTSNTLTWAIWLLHQNPVWLKKVQDEVDGLHWSLDNPEQMDVSKLSIVERVLKETLRMHPPVQRISKVCKKDTVLPSGYFVPANTNCVISANALHNNPDVYPEPQNFNPDRWLPEEESKRSPFSWLPFSIGARGCIGRQFAMLEAKIVLATIVRYYHFLIPGAENVKPLTSSAIRKATPFNIKFFNREVGVAPPKLADMKEASSTSSLSPTKIGAVSKSVGKRVPVTVLFGSNTGTSMDYAEQVANIYKDMGFTVLTKPLNDWAPVKAGTYEPLPGNDLMRELIIIVSATYNGNPPENAELFDKFMNKMALAKASLAGIGFSVFGCGNSEWRTYQAFPIKICNFFEELGAYKINPRGEANAKVGDMDTSFEYWVAALWTMTVTKFGLQVEQVPRTTEDVTYDDAKVDCVETSEVAKNYLIKPKNAKVISTSEEQNPSITQRSTKNILLSLPEGQIYLPGDHVEVYPLQDPTIVKDFAAITGIDLDMAFEIKEFSNRVSSRSLLASVRGPFTFRALLTAAADLTSPPTRTILKVFGDALQKDPVTSELGKKFVEMSGPDGKQAFTEFLKEHRTILDFFKHYGQHAKKLKLKDWLACIQIVQPRRYSISTSQKKGKVIGVLIAEHVDEINKKKYFGLASHYMCNLKVGDEVSIHVKSCKDTFRLPENDSTPVIMIGAGTGLAPFLGFLEDRKLNNLKSISKGGKSTTHLIFGCRNEGDTLLKDQMKKYVEDGTLDGYHLALSRPSSGDKKYVQDIIWDQKDLFYDLVKNKSAKIYVCGAGTMSKGVKESFERVFEHFKDGKAYFETVVKESRFSEDTWG</sequence>
<keyword evidence="15" id="KW-0503">Monooxygenase</keyword>
<dbReference type="EMBL" id="JADGKB010000001">
    <property type="protein sequence ID" value="KAJ3262583.1"/>
    <property type="molecule type" value="Genomic_DNA"/>
</dbReference>
<dbReference type="SUPFAM" id="SSF48264">
    <property type="entry name" value="Cytochrome P450"/>
    <property type="match status" value="1"/>
</dbReference>
<evidence type="ECO:0000256" key="11">
    <source>
        <dbReference type="ARBA" id="ARBA00022827"/>
    </source>
</evidence>